<sequence length="296" mass="34888">MNKNWMHFVKNIRSNEQIFHLLLLISYQENLTSEAIDYLLLNLPEKYTIDTFDLASEKVTRNDFVEWVNKLYFTNLGKSKFHFVIIKNIDLAHPSLTNSFLKIIEEPPKGIKFIFSAKSEWKTLSTIRSRSQIFYFNTFEDKDDLKQSLDILRPSDYNLFFSWIFSNSSQAQKFLENFNDQILEQIETSLTQIGKKNASLILNLDKIITKDNANIALYFLVYFFLSLATGVFNRLPLSTKKVLYKIKKSNNYQQMSLEIIKTIDKLQLSLGTNENFQIQKQNFLVRLSKIIDKFYE</sequence>
<reference evidence="2 3" key="1">
    <citation type="journal article" date="2014" name="Genome Announc.">
        <title>Complete Genome Sequence of Mycoplasma bovoculi Strain M165/69T (ATCC 29104).</title>
        <authorList>
            <person name="Calcutt M.J."/>
            <person name="Foecking M.F."/>
        </authorList>
    </citation>
    <scope>NUCLEOTIDE SEQUENCE [LARGE SCALE GENOMIC DNA]</scope>
    <source>
        <strain evidence="2">M165/69</strain>
    </source>
</reference>
<keyword evidence="1" id="KW-1133">Transmembrane helix</keyword>
<dbReference type="Proteomes" id="UP000019229">
    <property type="component" value="Chromosome"/>
</dbReference>
<dbReference type="PATRIC" id="fig|743966.3.peg.497"/>
<keyword evidence="1" id="KW-0472">Membrane</keyword>
<organism evidence="2 3">
    <name type="scientific">Mesomycoplasma bovoculi M165/69</name>
    <dbReference type="NCBI Taxonomy" id="743966"/>
    <lineage>
        <taxon>Bacteria</taxon>
        <taxon>Bacillati</taxon>
        <taxon>Mycoplasmatota</taxon>
        <taxon>Mycoplasmoidales</taxon>
        <taxon>Metamycoplasmataceae</taxon>
        <taxon>Mesomycoplasma</taxon>
    </lineage>
</organism>
<evidence type="ECO:0000256" key="1">
    <source>
        <dbReference type="SAM" id="Phobius"/>
    </source>
</evidence>
<keyword evidence="2" id="KW-0548">Nucleotidyltransferase</keyword>
<gene>
    <name evidence="2" type="ORF">MYB_02470</name>
</gene>
<dbReference type="EMBL" id="CP007154">
    <property type="protein sequence ID" value="AHH45496.1"/>
    <property type="molecule type" value="Genomic_DNA"/>
</dbReference>
<dbReference type="EC" id="2.7.7.7" evidence="2"/>
<keyword evidence="3" id="KW-1185">Reference proteome</keyword>
<dbReference type="STRING" id="743966.MYB_02470"/>
<dbReference type="SUPFAM" id="SSF52540">
    <property type="entry name" value="P-loop containing nucleoside triphosphate hydrolases"/>
    <property type="match status" value="1"/>
</dbReference>
<dbReference type="KEGG" id="mbc:MYB_02470"/>
<dbReference type="AlphaFoldDB" id="W5UTS5"/>
<dbReference type="Gene3D" id="3.40.50.300">
    <property type="entry name" value="P-loop containing nucleotide triphosphate hydrolases"/>
    <property type="match status" value="1"/>
</dbReference>
<dbReference type="eggNOG" id="COG0470">
    <property type="taxonomic scope" value="Bacteria"/>
</dbReference>
<dbReference type="GO" id="GO:0003887">
    <property type="term" value="F:DNA-directed DNA polymerase activity"/>
    <property type="evidence" value="ECO:0007669"/>
    <property type="project" value="UniProtKB-EC"/>
</dbReference>
<evidence type="ECO:0000313" key="2">
    <source>
        <dbReference type="EMBL" id="AHH45496.1"/>
    </source>
</evidence>
<dbReference type="InterPro" id="IPR027417">
    <property type="entry name" value="P-loop_NTPase"/>
</dbReference>
<name>W5UTS5_9BACT</name>
<keyword evidence="2" id="KW-0808">Transferase</keyword>
<dbReference type="Pfam" id="PF13177">
    <property type="entry name" value="DNA_pol3_delta2"/>
    <property type="match status" value="1"/>
</dbReference>
<dbReference type="HOGENOM" id="CLU_955861_0_0_14"/>
<proteinExistence type="predicted"/>
<feature type="transmembrane region" description="Helical" evidence="1">
    <location>
        <begin position="215"/>
        <end position="235"/>
    </location>
</feature>
<evidence type="ECO:0000313" key="3">
    <source>
        <dbReference type="Proteomes" id="UP000019229"/>
    </source>
</evidence>
<protein>
    <submittedName>
        <fullName evidence="2">DNA polymerase III subunit delta</fullName>
        <ecNumber evidence="2">2.7.7.7</ecNumber>
    </submittedName>
</protein>
<accession>W5UTS5</accession>
<keyword evidence="1" id="KW-0812">Transmembrane</keyword>